<keyword evidence="2" id="KW-0732">Signal</keyword>
<accession>A0A1R1YG25</accession>
<keyword evidence="5" id="KW-1185">Reference proteome</keyword>
<evidence type="ECO:0000259" key="3">
    <source>
        <dbReference type="Pfam" id="PF04212"/>
    </source>
</evidence>
<organism evidence="4 5">
    <name type="scientific">Smittium culicis</name>
    <dbReference type="NCBI Taxonomy" id="133412"/>
    <lineage>
        <taxon>Eukaryota</taxon>
        <taxon>Fungi</taxon>
        <taxon>Fungi incertae sedis</taxon>
        <taxon>Zoopagomycota</taxon>
        <taxon>Kickxellomycotina</taxon>
        <taxon>Harpellomycetes</taxon>
        <taxon>Harpellales</taxon>
        <taxon>Legeriomycetaceae</taxon>
        <taxon>Smittium</taxon>
    </lineage>
</organism>
<comment type="caution">
    <text evidence="4">The sequence shown here is derived from an EMBL/GenBank/DDBJ whole genome shotgun (WGS) entry which is preliminary data.</text>
</comment>
<dbReference type="Gene3D" id="1.20.58.80">
    <property type="entry name" value="Phosphotransferase system, lactose/cellobiose-type IIA subunit"/>
    <property type="match status" value="1"/>
</dbReference>
<feature type="compositionally biased region" description="Polar residues" evidence="1">
    <location>
        <begin position="356"/>
        <end position="372"/>
    </location>
</feature>
<feature type="region of interest" description="Disordered" evidence="1">
    <location>
        <begin position="356"/>
        <end position="378"/>
    </location>
</feature>
<dbReference type="PANTHER" id="PTHR37327:SF1">
    <property type="entry name" value="MICROTUBULE INTERACTING AND TRANSPORT DOMAIN-CONTAINING PROTEIN"/>
    <property type="match status" value="1"/>
</dbReference>
<evidence type="ECO:0000313" key="5">
    <source>
        <dbReference type="Proteomes" id="UP000187283"/>
    </source>
</evidence>
<dbReference type="InterPro" id="IPR007330">
    <property type="entry name" value="MIT_dom"/>
</dbReference>
<protein>
    <recommendedName>
        <fullName evidence="3">MIT domain-containing protein</fullName>
    </recommendedName>
</protein>
<dbReference type="PANTHER" id="PTHR37327">
    <property type="entry name" value="CHROMOSOME 1, WHOLE GENOME SHOTGUN SEQUENCE"/>
    <property type="match status" value="1"/>
</dbReference>
<name>A0A1R1YG25_9FUNG</name>
<feature type="region of interest" description="Disordered" evidence="1">
    <location>
        <begin position="84"/>
        <end position="105"/>
    </location>
</feature>
<feature type="chain" id="PRO_5013045579" description="MIT domain-containing protein" evidence="2">
    <location>
        <begin position="26"/>
        <end position="1177"/>
    </location>
</feature>
<dbReference type="SUPFAM" id="SSF116846">
    <property type="entry name" value="MIT domain"/>
    <property type="match status" value="1"/>
</dbReference>
<feature type="signal peptide" evidence="2">
    <location>
        <begin position="1"/>
        <end position="25"/>
    </location>
</feature>
<reference evidence="4 5" key="1">
    <citation type="submission" date="2017-01" db="EMBL/GenBank/DDBJ databases">
        <authorList>
            <person name="Mah S.A."/>
            <person name="Swanson W.J."/>
            <person name="Moy G.W."/>
            <person name="Vacquier V.D."/>
        </authorList>
    </citation>
    <scope>NUCLEOTIDE SEQUENCE [LARGE SCALE GENOMIC DNA]</scope>
    <source>
        <strain evidence="4 5">GSMNP</strain>
    </source>
</reference>
<evidence type="ECO:0000256" key="2">
    <source>
        <dbReference type="SAM" id="SignalP"/>
    </source>
</evidence>
<dbReference type="InterPro" id="IPR036181">
    <property type="entry name" value="MIT_dom_sf"/>
</dbReference>
<dbReference type="EMBL" id="LSSN01000102">
    <property type="protein sequence ID" value="OMJ25849.1"/>
    <property type="molecule type" value="Genomic_DNA"/>
</dbReference>
<dbReference type="OrthoDB" id="5578101at2759"/>
<feature type="domain" description="MIT" evidence="3">
    <location>
        <begin position="15"/>
        <end position="77"/>
    </location>
</feature>
<sequence>MDQNGSRSFRFLLTLALRKAQLAVALDNRGQIRESIVAYREAVETLNSVLLQTEDKDSIQKLEHFKKTYSDRINILKAFQSSKNSLNTSSPKLNQSFSLNSSTPKPANLYNSESIPPKISNLKKTQTANRPLFLLKNPEFNSNDLVDNRNIINSPTIGSSIDRNLSLQKLSIQSSISPNQKSSLIRPDFISDEKANGFGAQMKYTVSENWAQPNKNDDSELPPLYSSSNELSSRLNNLSADSSLNKSYIQSLKKSSLGSAEKFSELDLKVNSMSPNISPLYQDNNSQSEHIFSKNMRSKSTTIDIISSKTVDSVKNDLNHFSDTIGNFDLSLGNFMNVSSTDKNINDFSSKESIPGFNQDTDSFDTKQNSPSFARKSIRKSKTKSVHISDFYSKSSITDGNYPSFNINQKVPDSIPIHNNETYKQPHTEENDNNEEKVGDFSDRYYFNSRIRQSNSLQNFSRSLDNLAPNKNAELNLLDERNDSIDSANIKSMIKHHNKNFSASSSYSIHASDSGSVVISPNAEDGDILSISNDSYPLFEGSSEIDNGEGLLMPISSIFFFNYFFDKPSISPDKGILSNKNYTSAKEENALLGITVNSNSKHIPDFNLIQLYKNNDKSPLKPFIIIRLFIQSMSVNGAFITPSMFISQKSWIQTGVRLSSIENKISAIDQLIGVFENFNKLDLPDVTYILPENSAILNKSRSSQEKSSSQAEDNSKIISNFENFDDYKILKNKEIYLINQACKNASEILFELENSMAGIRKVLSKKLKYISPYKSTNSSVFDLQENEIDSKRFNNDSHSSSKIEISTFLGSDTPDSRSIINSENAFTISDKINASNGFEAPISTIPEDPQNSFLHQPKLISKADSHSQDSIENTTANLNRQNLSSSSMTSNAGPGTVIIYESQSPPKTIKTTPARFKPFGRLGKSVDKFYSSINKEKLEESTSYAILLNKFMILIMNLETWLLYFAHLSLVPEIQKQFSQKKGKNLKNNESLLSKNHTLDWKSFSIKKSRKSTLVRQLASNGNTNSNVLKPLTRNKSIINFNGMKPQFENSNKKFEIPHSKTLHSLNISGPGSFINNIDQNVQDALKSLHSSYKNVDEFHKYCKIKYDYFKIVNMACNLAMSRNWNVNLPVHSPISILYRLMNASEWLSSVFIPWVLRDMHALLTRHIKKVHEWMIN</sequence>
<dbReference type="Pfam" id="PF04212">
    <property type="entry name" value="MIT"/>
    <property type="match status" value="1"/>
</dbReference>
<dbReference type="Proteomes" id="UP000187283">
    <property type="component" value="Unassembled WGS sequence"/>
</dbReference>
<evidence type="ECO:0000313" key="4">
    <source>
        <dbReference type="EMBL" id="OMJ25849.1"/>
    </source>
</evidence>
<evidence type="ECO:0000256" key="1">
    <source>
        <dbReference type="SAM" id="MobiDB-lite"/>
    </source>
</evidence>
<dbReference type="AlphaFoldDB" id="A0A1R1YG25"/>
<proteinExistence type="predicted"/>
<gene>
    <name evidence="4" type="ORF">AYI70_g614</name>
</gene>